<dbReference type="SUPFAM" id="SSF53850">
    <property type="entry name" value="Periplasmic binding protein-like II"/>
    <property type="match status" value="1"/>
</dbReference>
<reference evidence="2" key="1">
    <citation type="submission" date="2021-03" db="EMBL/GenBank/DDBJ databases">
        <title>Antimicrobial resistance genes in bacteria isolated from Japanese honey, and their potential for conferring macrolide and lincosamide resistance in the American foulbrood pathogen Paenibacillus larvae.</title>
        <authorList>
            <person name="Okamoto M."/>
            <person name="Kumagai M."/>
            <person name="Kanamori H."/>
            <person name="Takamatsu D."/>
        </authorList>
    </citation>
    <scope>NUCLEOTIDE SEQUENCE</scope>
    <source>
        <strain evidence="2">J27TS8</strain>
    </source>
</reference>
<name>A0A920BTC6_9BACI</name>
<evidence type="ECO:0000313" key="2">
    <source>
        <dbReference type="EMBL" id="GIN61863.1"/>
    </source>
</evidence>
<dbReference type="RefSeq" id="WP_212933528.1">
    <property type="nucleotide sequence ID" value="NZ_BORC01000002.1"/>
</dbReference>
<dbReference type="Proteomes" id="UP000682111">
    <property type="component" value="Unassembled WGS sequence"/>
</dbReference>
<keyword evidence="3" id="KW-1185">Reference proteome</keyword>
<dbReference type="Pfam" id="PF09084">
    <property type="entry name" value="NMT1"/>
    <property type="match status" value="1"/>
</dbReference>
<dbReference type="PANTHER" id="PTHR31528:SF3">
    <property type="entry name" value="THIAMINE BIOSYNTHESIS PROTEIN HI_0357-RELATED"/>
    <property type="match status" value="1"/>
</dbReference>
<comment type="caution">
    <text evidence="2">The sequence shown here is derived from an EMBL/GenBank/DDBJ whole genome shotgun (WGS) entry which is preliminary data.</text>
</comment>
<accession>A0A920BTC6</accession>
<proteinExistence type="predicted"/>
<evidence type="ECO:0000313" key="3">
    <source>
        <dbReference type="Proteomes" id="UP000682111"/>
    </source>
</evidence>
<dbReference type="InterPro" id="IPR027939">
    <property type="entry name" value="NMT1/THI5"/>
</dbReference>
<dbReference type="PROSITE" id="PS51257">
    <property type="entry name" value="PROKAR_LIPOPROTEIN"/>
    <property type="match status" value="1"/>
</dbReference>
<dbReference type="AlphaFoldDB" id="A0A920BTC6"/>
<gene>
    <name evidence="2" type="ORF">J27TS8_18560</name>
</gene>
<dbReference type="Gene3D" id="3.40.190.10">
    <property type="entry name" value="Periplasmic binding protein-like II"/>
    <property type="match status" value="2"/>
</dbReference>
<dbReference type="GO" id="GO:0009228">
    <property type="term" value="P:thiamine biosynthetic process"/>
    <property type="evidence" value="ECO:0007669"/>
    <property type="project" value="InterPro"/>
</dbReference>
<dbReference type="InterPro" id="IPR015168">
    <property type="entry name" value="SsuA/THI5"/>
</dbReference>
<dbReference type="EMBL" id="BORC01000002">
    <property type="protein sequence ID" value="GIN61863.1"/>
    <property type="molecule type" value="Genomic_DNA"/>
</dbReference>
<dbReference type="PANTHER" id="PTHR31528">
    <property type="entry name" value="4-AMINO-5-HYDROXYMETHYL-2-METHYLPYRIMIDINE PHOSPHATE SYNTHASE THI11-RELATED"/>
    <property type="match status" value="1"/>
</dbReference>
<organism evidence="2 3">
    <name type="scientific">Robertmurraya siralis</name>
    <dbReference type="NCBI Taxonomy" id="77777"/>
    <lineage>
        <taxon>Bacteria</taxon>
        <taxon>Bacillati</taxon>
        <taxon>Bacillota</taxon>
        <taxon>Bacilli</taxon>
        <taxon>Bacillales</taxon>
        <taxon>Bacillaceae</taxon>
        <taxon>Robertmurraya</taxon>
    </lineage>
</organism>
<sequence length="329" mass="36785">MKKRIMFSFIFILTILIGCSNTKSTSNDLEEISIMLDWYPNAVHSAIYMAEEKGYFEEEGLKVKVEMPADTNDPLKLAATGKVDLAISYQTQLLMSRAEDIPVVSIAALVRHSLDGIMYLKDNGIESPKDLVGKNVGYPSSSVSEAILKTMVEHDGGDANDVKLTDVGWDLMPSLATKNVDALVGAYVNHELVLLEKEGYDVDMFPLTDYGVPDNYELILVTGEDTLEKKEEVLLKFWQALTKGQEDVKNNPEEGLEVLFNNENDSFPLDRDVETESLNVLLPLMDDPSHPFGYQEEKVWKDVAAWLHQTGILKEEVDAKSAFKNIISN</sequence>
<protein>
    <submittedName>
        <fullName evidence="2">ABC transporter substrate-binding protein</fullName>
    </submittedName>
</protein>
<evidence type="ECO:0000259" key="1">
    <source>
        <dbReference type="Pfam" id="PF09084"/>
    </source>
</evidence>
<feature type="domain" description="SsuA/THI5-like" evidence="1">
    <location>
        <begin position="41"/>
        <end position="254"/>
    </location>
</feature>